<feature type="region of interest" description="Disordered" evidence="1">
    <location>
        <begin position="107"/>
        <end position="126"/>
    </location>
</feature>
<dbReference type="RefSeq" id="WP_307597142.1">
    <property type="nucleotide sequence ID" value="NZ_CAXUQK020000002.1"/>
</dbReference>
<sequence>MPNAYTRTTTISLSEGERAELASMARSRSLPPALALRARIVLACEGEDKASTDVAQALGINRATVTKWRGRYARDRLPGLYDELRPGRPRTVGDERVAELINKTLHTKPADGSTHWSTRTLTSSAS</sequence>
<dbReference type="Proteomes" id="UP001224845">
    <property type="component" value="Unassembled WGS sequence"/>
</dbReference>
<dbReference type="EMBL" id="JAUSRV010000024">
    <property type="protein sequence ID" value="MDP9975183.1"/>
    <property type="molecule type" value="Genomic_DNA"/>
</dbReference>
<name>A0AAW8EQ52_VARPD</name>
<dbReference type="InterPro" id="IPR009057">
    <property type="entry name" value="Homeodomain-like_sf"/>
</dbReference>
<evidence type="ECO:0000313" key="2">
    <source>
        <dbReference type="EMBL" id="MDP9975183.1"/>
    </source>
</evidence>
<dbReference type="Pfam" id="PF13565">
    <property type="entry name" value="HTH_32"/>
    <property type="match status" value="1"/>
</dbReference>
<comment type="caution">
    <text evidence="2">The sequence shown here is derived from an EMBL/GenBank/DDBJ whole genome shotgun (WGS) entry which is preliminary data.</text>
</comment>
<feature type="compositionally biased region" description="Polar residues" evidence="1">
    <location>
        <begin position="114"/>
        <end position="126"/>
    </location>
</feature>
<proteinExistence type="predicted"/>
<protein>
    <submittedName>
        <fullName evidence="2">Transposase</fullName>
    </submittedName>
</protein>
<reference evidence="2" key="1">
    <citation type="submission" date="2023-07" db="EMBL/GenBank/DDBJ databases">
        <title>Sorghum-associated microbial communities from plants grown in Nebraska, USA.</title>
        <authorList>
            <person name="Schachtman D."/>
        </authorList>
    </citation>
    <scope>NUCLEOTIDE SEQUENCE</scope>
    <source>
        <strain evidence="2">DS3315</strain>
    </source>
</reference>
<evidence type="ECO:0000256" key="1">
    <source>
        <dbReference type="SAM" id="MobiDB-lite"/>
    </source>
</evidence>
<dbReference type="SUPFAM" id="SSF46689">
    <property type="entry name" value="Homeodomain-like"/>
    <property type="match status" value="1"/>
</dbReference>
<gene>
    <name evidence="2" type="ORF">J2W39_006471</name>
</gene>
<dbReference type="AlphaFoldDB" id="A0AAW8EQ52"/>
<organism evidence="2 3">
    <name type="scientific">Variovorax paradoxus</name>
    <dbReference type="NCBI Taxonomy" id="34073"/>
    <lineage>
        <taxon>Bacteria</taxon>
        <taxon>Pseudomonadati</taxon>
        <taxon>Pseudomonadota</taxon>
        <taxon>Betaproteobacteria</taxon>
        <taxon>Burkholderiales</taxon>
        <taxon>Comamonadaceae</taxon>
        <taxon>Variovorax</taxon>
    </lineage>
</organism>
<accession>A0AAW8EQ52</accession>
<evidence type="ECO:0000313" key="3">
    <source>
        <dbReference type="Proteomes" id="UP001224845"/>
    </source>
</evidence>